<keyword evidence="2" id="KW-0378">Hydrolase</keyword>
<dbReference type="SUPFAM" id="SSF52540">
    <property type="entry name" value="P-loop containing nucleoside triphosphate hydrolases"/>
    <property type="match status" value="2"/>
</dbReference>
<feature type="region of interest" description="Disordered" evidence="1">
    <location>
        <begin position="1"/>
        <end position="22"/>
    </location>
</feature>
<accession>A0A7X4GZ10</accession>
<evidence type="ECO:0000313" key="3">
    <source>
        <dbReference type="Proteomes" id="UP000469734"/>
    </source>
</evidence>
<dbReference type="AlphaFoldDB" id="A0A7X4GZ10"/>
<reference evidence="2 3" key="1">
    <citation type="submission" date="2019-12" db="EMBL/GenBank/DDBJ databases">
        <title>Novel species isolated from a subtropical stream in China.</title>
        <authorList>
            <person name="Lu H."/>
        </authorList>
    </citation>
    <scope>NUCLEOTIDE SEQUENCE [LARGE SCALE GENOMIC DNA]</scope>
    <source>
        <strain evidence="2 3">FT134W</strain>
    </source>
</reference>
<dbReference type="GO" id="GO:0016787">
    <property type="term" value="F:hydrolase activity"/>
    <property type="evidence" value="ECO:0007669"/>
    <property type="project" value="UniProtKB-KW"/>
</dbReference>
<protein>
    <submittedName>
        <fullName evidence="2">Nucleoside triphosphate hydrolase</fullName>
    </submittedName>
</protein>
<evidence type="ECO:0000256" key="1">
    <source>
        <dbReference type="SAM" id="MobiDB-lite"/>
    </source>
</evidence>
<sequence length="592" mass="65344">MSKIIHATFGKNTSSSSIDRRPHTFFSNTQRISNPNGGWEPVGFDEHGHYVILSRKTGQLVTLCPRSLDGNTLRAVVGSEYCDKHYGEHDSNVEKSVFNPSVLAAAIRKECDELGRFDPTKTRGPGFYCEAGTLLVHFGNEVYESSGGPIDTTPHEAVYVSGPGLGFSFDTPVATAEEVQQLETVVRGFNFQSSFGSVAVLGWLATAVFGSVVDNRPILAVTAERGSGKTTLLELLSGLLGPQAFRRDGIPTVAQVIYELENRSAALLVDEFEAQGARKKPLEDFLSLVRTSFTKSKDARIARVIAGRMRFFNPPAGVMVAGIALPTFDDAANTRTVRIQMQMLPAEERRASNPLLDSSNREAVEELGARIRRMLISRWEILVAVQKAVRGMLFDLGHEARAADLYSPLIAGYIALTSAELPSQQRLEALLEECQLTKVEVKAIQRDSDVCLSLLLNRRVVIFESDGEKQSRTPQRIRDVIWRIMDENLDIGMRQALIRQLEKFGLRPLWKPTASEWKLVVATSEMNTGLRRLLQGTPWSLGGLKDVLLRLPGASIGQQRVDGMSQKVVELCFSKELVKPDVNGDYELPDAA</sequence>
<comment type="caution">
    <text evidence="2">The sequence shown here is derived from an EMBL/GenBank/DDBJ whole genome shotgun (WGS) entry which is preliminary data.</text>
</comment>
<dbReference type="EMBL" id="WWCR01000003">
    <property type="protein sequence ID" value="MYM71644.1"/>
    <property type="molecule type" value="Genomic_DNA"/>
</dbReference>
<organism evidence="2 3">
    <name type="scientific">Duganella margarita</name>
    <dbReference type="NCBI Taxonomy" id="2692170"/>
    <lineage>
        <taxon>Bacteria</taxon>
        <taxon>Pseudomonadati</taxon>
        <taxon>Pseudomonadota</taxon>
        <taxon>Betaproteobacteria</taxon>
        <taxon>Burkholderiales</taxon>
        <taxon>Oxalobacteraceae</taxon>
        <taxon>Telluria group</taxon>
        <taxon>Duganella</taxon>
    </lineage>
</organism>
<gene>
    <name evidence="2" type="ORF">GTP56_05465</name>
</gene>
<dbReference type="InterPro" id="IPR027417">
    <property type="entry name" value="P-loop_NTPase"/>
</dbReference>
<dbReference type="RefSeq" id="WP_161049297.1">
    <property type="nucleotide sequence ID" value="NZ_WWCR01000003.1"/>
</dbReference>
<name>A0A7X4GZ10_9BURK</name>
<evidence type="ECO:0000313" key="2">
    <source>
        <dbReference type="EMBL" id="MYM71644.1"/>
    </source>
</evidence>
<proteinExistence type="predicted"/>
<dbReference type="Proteomes" id="UP000469734">
    <property type="component" value="Unassembled WGS sequence"/>
</dbReference>